<dbReference type="InterPro" id="IPR036390">
    <property type="entry name" value="WH_DNA-bd_sf"/>
</dbReference>
<evidence type="ECO:0000259" key="1">
    <source>
        <dbReference type="PROSITE" id="PS50995"/>
    </source>
</evidence>
<dbReference type="Pfam" id="PF12802">
    <property type="entry name" value="MarR_2"/>
    <property type="match status" value="1"/>
</dbReference>
<dbReference type="InterPro" id="IPR000835">
    <property type="entry name" value="HTH_MarR-typ"/>
</dbReference>
<dbReference type="EMBL" id="CP114014">
    <property type="protein sequence ID" value="XAY04022.1"/>
    <property type="molecule type" value="Genomic_DNA"/>
</dbReference>
<dbReference type="RefSeq" id="WP_354700568.1">
    <property type="nucleotide sequence ID" value="NZ_CP114014.1"/>
</dbReference>
<dbReference type="InterPro" id="IPR036388">
    <property type="entry name" value="WH-like_DNA-bd_sf"/>
</dbReference>
<feature type="domain" description="HTH marR-type" evidence="1">
    <location>
        <begin position="24"/>
        <end position="157"/>
    </location>
</feature>
<name>A0AAU7AQX6_9ACTN</name>
<dbReference type="PROSITE" id="PS50995">
    <property type="entry name" value="HTH_MARR_2"/>
    <property type="match status" value="1"/>
</dbReference>
<sequence>MPGQREPDPVEWVRARWAEQDLPEADRFMAVASVMRAHALIVSELDKALRPHGIGRTTYLALVTLALSKDGARPPSYLSRYLMVHQTTVTNLLDHAEKQGWVKRRPHPTDRRASLAVLRPAGRKLVREATAAAAGVGFGVGDVDDATLQTLIDSLRAVRRATGDLPD</sequence>
<dbReference type="SUPFAM" id="SSF46785">
    <property type="entry name" value="Winged helix' DNA-binding domain"/>
    <property type="match status" value="1"/>
</dbReference>
<reference evidence="2" key="1">
    <citation type="submission" date="2022-12" db="EMBL/GenBank/DDBJ databases">
        <title>Paraconexibacter alkalitolerans sp. nov. and Baekduia alba sp. nov., isolated from soil and emended description of the genera Paraconexibacter (Chun et al., 2020) and Baekduia (An et al., 2020).</title>
        <authorList>
            <person name="Vieira S."/>
            <person name="Huber K.J."/>
            <person name="Geppert A."/>
            <person name="Wolf J."/>
            <person name="Neumann-Schaal M."/>
            <person name="Muesken M."/>
            <person name="Overmann J."/>
        </authorList>
    </citation>
    <scope>NUCLEOTIDE SEQUENCE</scope>
    <source>
        <strain evidence="2">AEG42_29</strain>
    </source>
</reference>
<dbReference type="Gene3D" id="1.10.10.10">
    <property type="entry name" value="Winged helix-like DNA-binding domain superfamily/Winged helix DNA-binding domain"/>
    <property type="match status" value="1"/>
</dbReference>
<dbReference type="GO" id="GO:0006950">
    <property type="term" value="P:response to stress"/>
    <property type="evidence" value="ECO:0007669"/>
    <property type="project" value="TreeGrafter"/>
</dbReference>
<dbReference type="SMART" id="SM00347">
    <property type="entry name" value="HTH_MARR"/>
    <property type="match status" value="1"/>
</dbReference>
<accession>A0AAU7AQX6</accession>
<dbReference type="InterPro" id="IPR039422">
    <property type="entry name" value="MarR/SlyA-like"/>
</dbReference>
<dbReference type="AlphaFoldDB" id="A0AAU7AQX6"/>
<dbReference type="PANTHER" id="PTHR33164:SF101">
    <property type="entry name" value="TRANSCRIPTIONAL REPRESSOR MPRA"/>
    <property type="match status" value="1"/>
</dbReference>
<gene>
    <name evidence="2" type="ORF">DSM112329_00848</name>
</gene>
<dbReference type="GO" id="GO:0003700">
    <property type="term" value="F:DNA-binding transcription factor activity"/>
    <property type="evidence" value="ECO:0007669"/>
    <property type="project" value="InterPro"/>
</dbReference>
<organism evidence="2">
    <name type="scientific">Paraconexibacter sp. AEG42_29</name>
    <dbReference type="NCBI Taxonomy" id="2997339"/>
    <lineage>
        <taxon>Bacteria</taxon>
        <taxon>Bacillati</taxon>
        <taxon>Actinomycetota</taxon>
        <taxon>Thermoleophilia</taxon>
        <taxon>Solirubrobacterales</taxon>
        <taxon>Paraconexibacteraceae</taxon>
        <taxon>Paraconexibacter</taxon>
    </lineage>
</organism>
<dbReference type="KEGG" id="parq:DSM112329_00848"/>
<dbReference type="PANTHER" id="PTHR33164">
    <property type="entry name" value="TRANSCRIPTIONAL REGULATOR, MARR FAMILY"/>
    <property type="match status" value="1"/>
</dbReference>
<proteinExistence type="predicted"/>
<dbReference type="PRINTS" id="PR00598">
    <property type="entry name" value="HTHMARR"/>
</dbReference>
<protein>
    <recommendedName>
        <fullName evidence="1">HTH marR-type domain-containing protein</fullName>
    </recommendedName>
</protein>
<evidence type="ECO:0000313" key="2">
    <source>
        <dbReference type="EMBL" id="XAY04022.1"/>
    </source>
</evidence>